<sequence length="169" mass="19248">MCLTGVQYVDSIREALVRSLVLVDSPCQHIDGYNKPEIELQNSKELLLDPIELRRNEQECIVIERSLNSVRVNVQLKRVGDLEAWLRSKRIAFIMQRADYIDIIRRKPAPGFDISFLVTARHLQSFDKTALINLITTLVTELASVNDLKRLISSRGRVYSLSISRALAA</sequence>
<dbReference type="PANTHER" id="PTHR22629">
    <property type="entry name" value="ARP2/3 COMPLEX 20 KD SUBUNIT"/>
    <property type="match status" value="1"/>
</dbReference>
<name>I0YRF9_COCSC</name>
<dbReference type="GeneID" id="17038926"/>
<dbReference type="KEGG" id="csl:COCSUDRAFT_83537"/>
<dbReference type="Gene3D" id="3.30.1460.20">
    <property type="match status" value="1"/>
</dbReference>
<dbReference type="RefSeq" id="XP_005645522.1">
    <property type="nucleotide sequence ID" value="XM_005645465.1"/>
</dbReference>
<dbReference type="InterPro" id="IPR034666">
    <property type="entry name" value="ARPC2/4"/>
</dbReference>
<dbReference type="Pfam" id="PF05856">
    <property type="entry name" value="ARPC4"/>
    <property type="match status" value="1"/>
</dbReference>
<reference evidence="6 7" key="1">
    <citation type="journal article" date="2012" name="Genome Biol.">
        <title>The genome of the polar eukaryotic microalga coccomyxa subellipsoidea reveals traits of cold adaptation.</title>
        <authorList>
            <person name="Blanc G."/>
            <person name="Agarkova I."/>
            <person name="Grimwood J."/>
            <person name="Kuo A."/>
            <person name="Brueggeman A."/>
            <person name="Dunigan D."/>
            <person name="Gurnon J."/>
            <person name="Ladunga I."/>
            <person name="Lindquist E."/>
            <person name="Lucas S."/>
            <person name="Pangilinan J."/>
            <person name="Proschold T."/>
            <person name="Salamov A."/>
            <person name="Schmutz J."/>
            <person name="Weeks D."/>
            <person name="Yamada T."/>
            <person name="Claverie J.M."/>
            <person name="Grigoriev I."/>
            <person name="Van Etten J."/>
            <person name="Lomsadze A."/>
            <person name="Borodovsky M."/>
        </authorList>
    </citation>
    <scope>NUCLEOTIDE SEQUENCE [LARGE SCALE GENOMIC DNA]</scope>
    <source>
        <strain evidence="6 7">C-169</strain>
    </source>
</reference>
<evidence type="ECO:0000256" key="2">
    <source>
        <dbReference type="ARBA" id="ARBA00005919"/>
    </source>
</evidence>
<evidence type="ECO:0000256" key="3">
    <source>
        <dbReference type="ARBA" id="ARBA00022490"/>
    </source>
</evidence>
<dbReference type="EMBL" id="AGSI01000014">
    <property type="protein sequence ID" value="EIE20978.1"/>
    <property type="molecule type" value="Genomic_DNA"/>
</dbReference>
<keyword evidence="7" id="KW-1185">Reference proteome</keyword>
<evidence type="ECO:0000313" key="7">
    <source>
        <dbReference type="Proteomes" id="UP000007264"/>
    </source>
</evidence>
<comment type="subcellular location">
    <subcellularLocation>
        <location evidence="1">Cytoplasm</location>
        <location evidence="1">Cytoskeleton</location>
    </subcellularLocation>
</comment>
<comment type="caution">
    <text evidence="6">The sequence shown here is derived from an EMBL/GenBank/DDBJ whole genome shotgun (WGS) entry which is preliminary data.</text>
</comment>
<dbReference type="InterPro" id="IPR008384">
    <property type="entry name" value="ARPC4"/>
</dbReference>
<gene>
    <name evidence="6" type="ORF">COCSUDRAFT_83537</name>
</gene>
<dbReference type="AlphaFoldDB" id="I0YRF9"/>
<organism evidence="6 7">
    <name type="scientific">Coccomyxa subellipsoidea (strain C-169)</name>
    <name type="common">Green microalga</name>
    <dbReference type="NCBI Taxonomy" id="574566"/>
    <lineage>
        <taxon>Eukaryota</taxon>
        <taxon>Viridiplantae</taxon>
        <taxon>Chlorophyta</taxon>
        <taxon>core chlorophytes</taxon>
        <taxon>Trebouxiophyceae</taxon>
        <taxon>Trebouxiophyceae incertae sedis</taxon>
        <taxon>Coccomyxaceae</taxon>
        <taxon>Coccomyxa</taxon>
        <taxon>Coccomyxa subellipsoidea</taxon>
    </lineage>
</organism>
<keyword evidence="4" id="KW-0009">Actin-binding</keyword>
<dbReference type="PANTHER" id="PTHR22629:SF0">
    <property type="entry name" value="ACTIN-RELATED PROTEIN 2_3 COMPLEX SUBUNIT 4"/>
    <property type="match status" value="1"/>
</dbReference>
<dbReference type="STRING" id="574566.I0YRF9"/>
<keyword evidence="5" id="KW-0206">Cytoskeleton</keyword>
<dbReference type="GO" id="GO:0030041">
    <property type="term" value="P:actin filament polymerization"/>
    <property type="evidence" value="ECO:0007669"/>
    <property type="project" value="InterPro"/>
</dbReference>
<evidence type="ECO:0000256" key="4">
    <source>
        <dbReference type="ARBA" id="ARBA00023203"/>
    </source>
</evidence>
<evidence type="ECO:0000256" key="5">
    <source>
        <dbReference type="ARBA" id="ARBA00023212"/>
    </source>
</evidence>
<dbReference type="Proteomes" id="UP000007264">
    <property type="component" value="Unassembled WGS sequence"/>
</dbReference>
<keyword evidence="3" id="KW-0963">Cytoplasm</keyword>
<dbReference type="GO" id="GO:0005885">
    <property type="term" value="C:Arp2/3 protein complex"/>
    <property type="evidence" value="ECO:0007669"/>
    <property type="project" value="InterPro"/>
</dbReference>
<dbReference type="eggNOG" id="KOG1876">
    <property type="taxonomic scope" value="Eukaryota"/>
</dbReference>
<dbReference type="OrthoDB" id="336240at2759"/>
<proteinExistence type="inferred from homology"/>
<dbReference type="GO" id="GO:0051015">
    <property type="term" value="F:actin filament binding"/>
    <property type="evidence" value="ECO:0007669"/>
    <property type="project" value="TreeGrafter"/>
</dbReference>
<evidence type="ECO:0000313" key="6">
    <source>
        <dbReference type="EMBL" id="EIE20978.1"/>
    </source>
</evidence>
<evidence type="ECO:0000256" key="1">
    <source>
        <dbReference type="ARBA" id="ARBA00004245"/>
    </source>
</evidence>
<accession>I0YRF9</accession>
<protein>
    <submittedName>
        <fullName evidence="6">Uncharacterized protein</fullName>
    </submittedName>
</protein>
<comment type="similarity">
    <text evidence="2">Belongs to the ARPC4 family.</text>
</comment>
<dbReference type="GO" id="GO:0034314">
    <property type="term" value="P:Arp2/3 complex-mediated actin nucleation"/>
    <property type="evidence" value="ECO:0007669"/>
    <property type="project" value="InterPro"/>
</dbReference>
<dbReference type="SUPFAM" id="SSF69645">
    <property type="entry name" value="Arp2/3 complex subunits"/>
    <property type="match status" value="1"/>
</dbReference>